<feature type="transmembrane region" description="Helical" evidence="5">
    <location>
        <begin position="226"/>
        <end position="250"/>
    </location>
</feature>
<keyword evidence="4 5" id="KW-0472">Membrane</keyword>
<feature type="transmembrane region" description="Helical" evidence="5">
    <location>
        <begin position="348"/>
        <end position="364"/>
    </location>
</feature>
<keyword evidence="3 5" id="KW-1133">Transmembrane helix</keyword>
<dbReference type="PANTHER" id="PTHR37422:SF13">
    <property type="entry name" value="LIPOPOLYSACCHARIDE BIOSYNTHESIS PROTEIN PA4999-RELATED"/>
    <property type="match status" value="1"/>
</dbReference>
<feature type="domain" description="O-antigen ligase-related" evidence="6">
    <location>
        <begin position="186"/>
        <end position="329"/>
    </location>
</feature>
<keyword evidence="2 5" id="KW-0812">Transmembrane</keyword>
<keyword evidence="7" id="KW-1185">Reference proteome</keyword>
<feature type="transmembrane region" description="Helical" evidence="5">
    <location>
        <begin position="285"/>
        <end position="308"/>
    </location>
</feature>
<dbReference type="Pfam" id="PF04932">
    <property type="entry name" value="Wzy_C"/>
    <property type="match status" value="1"/>
</dbReference>
<dbReference type="InterPro" id="IPR051533">
    <property type="entry name" value="WaaL-like"/>
</dbReference>
<reference evidence="8" key="2">
    <citation type="submission" date="2025-08" db="UniProtKB">
        <authorList>
            <consortium name="RefSeq"/>
        </authorList>
    </citation>
    <scope>IDENTIFICATION</scope>
</reference>
<feature type="transmembrane region" description="Helical" evidence="5">
    <location>
        <begin position="370"/>
        <end position="390"/>
    </location>
</feature>
<feature type="transmembrane region" description="Helical" evidence="5">
    <location>
        <begin position="181"/>
        <end position="206"/>
    </location>
</feature>
<feature type="transmembrane region" description="Helical" evidence="5">
    <location>
        <begin position="37"/>
        <end position="53"/>
    </location>
</feature>
<feature type="transmembrane region" description="Helical" evidence="5">
    <location>
        <begin position="88"/>
        <end position="108"/>
    </location>
</feature>
<feature type="transmembrane region" description="Helical" evidence="5">
    <location>
        <begin position="60"/>
        <end position="82"/>
    </location>
</feature>
<evidence type="ECO:0000256" key="5">
    <source>
        <dbReference type="SAM" id="Phobius"/>
    </source>
</evidence>
<organism evidence="7 8">
    <name type="scientific">Derxia gummosa DSM 723</name>
    <dbReference type="NCBI Taxonomy" id="1121388"/>
    <lineage>
        <taxon>Bacteria</taxon>
        <taxon>Pseudomonadati</taxon>
        <taxon>Pseudomonadota</taxon>
        <taxon>Betaproteobacteria</taxon>
        <taxon>Burkholderiales</taxon>
        <taxon>Alcaligenaceae</taxon>
        <taxon>Derxia</taxon>
    </lineage>
</organism>
<evidence type="ECO:0000256" key="2">
    <source>
        <dbReference type="ARBA" id="ARBA00022692"/>
    </source>
</evidence>
<dbReference type="GO" id="GO:0016874">
    <property type="term" value="F:ligase activity"/>
    <property type="evidence" value="ECO:0007669"/>
    <property type="project" value="UniProtKB-KW"/>
</dbReference>
<name>A0A8B6X2Y8_9BURK</name>
<protein>
    <submittedName>
        <fullName evidence="8">O-antigen ligase family protein</fullName>
    </submittedName>
</protein>
<dbReference type="RefSeq" id="WP_028310711.1">
    <property type="nucleotide sequence ID" value="NZ_AXWS01000007.1"/>
</dbReference>
<evidence type="ECO:0000313" key="7">
    <source>
        <dbReference type="Proteomes" id="UP000675920"/>
    </source>
</evidence>
<feature type="transmembrane region" description="Helical" evidence="5">
    <location>
        <begin position="158"/>
        <end position="174"/>
    </location>
</feature>
<evidence type="ECO:0000256" key="4">
    <source>
        <dbReference type="ARBA" id="ARBA00023136"/>
    </source>
</evidence>
<comment type="subcellular location">
    <subcellularLocation>
        <location evidence="1">Membrane</location>
        <topology evidence="1">Multi-pass membrane protein</topology>
    </subcellularLocation>
</comment>
<evidence type="ECO:0000313" key="8">
    <source>
        <dbReference type="RefSeq" id="WP_028310711.1"/>
    </source>
</evidence>
<dbReference type="AlphaFoldDB" id="A0A8B6X2Y8"/>
<accession>A0A8B6X2Y8</accession>
<dbReference type="InterPro" id="IPR007016">
    <property type="entry name" value="O-antigen_ligase-rel_domated"/>
</dbReference>
<dbReference type="GO" id="GO:0016020">
    <property type="term" value="C:membrane"/>
    <property type="evidence" value="ECO:0007669"/>
    <property type="project" value="UniProtKB-SubCell"/>
</dbReference>
<dbReference type="Proteomes" id="UP000675920">
    <property type="component" value="Unplaced"/>
</dbReference>
<dbReference type="PANTHER" id="PTHR37422">
    <property type="entry name" value="TEICHURONIC ACID BIOSYNTHESIS PROTEIN TUAE"/>
    <property type="match status" value="1"/>
</dbReference>
<keyword evidence="8" id="KW-0436">Ligase</keyword>
<sequence length="413" mass="43765">MFIALVQFSAAWLYPPKKGFGGVENLQLNKPGGVPFQYLLWLSILGMIARELAVNSSERLVTVLKPILPLAAIGMISTLIGFDPATSFRMYFLWFAMLSCATVIGIVVSSDNAELALLTCFAILVGLSLFVVVAIPEIGTQADRDARAWRGLFIGKNIFGWFGSIGLVVGLGFVRPGRRLLGYGLAVGGALCVLGSGSKGALVMALSGAGYRLLLPLLASRFKADLAFVILLISFLLSALASQVLMPFVLEALGRDPSLTGRTDIWAAYFESMLRSPWIGSGPGAYTGMSPFTAVLAARLIAFGAILTPHNMYLGAFGDSGGIGLLVYVITLGYFVFVVPLRSPTRSGYTCASIGFLVMIAGFVETHEIFNAGIGGYCLMLTYSMTVSAARHAHDNRITQVADAATGGNSAGI</sequence>
<feature type="transmembrane region" description="Helical" evidence="5">
    <location>
        <begin position="320"/>
        <end position="341"/>
    </location>
</feature>
<evidence type="ECO:0000256" key="3">
    <source>
        <dbReference type="ARBA" id="ARBA00022989"/>
    </source>
</evidence>
<reference evidence="8" key="1">
    <citation type="journal article" date="2007" name="J. Bacteriol.">
        <title>Functional characterization of bacterial oligosaccharyltransferases involved in O-linked protein glycosylation.</title>
        <authorList>
            <person name="Faridmoayer A."/>
            <person name="Fentabil M.A."/>
            <person name="Mills D.C."/>
            <person name="Klassen J.S."/>
            <person name="Feldman M.F."/>
        </authorList>
    </citation>
    <scope>NUCLEOTIDE SEQUENCE</scope>
</reference>
<feature type="transmembrane region" description="Helical" evidence="5">
    <location>
        <begin position="115"/>
        <end position="138"/>
    </location>
</feature>
<proteinExistence type="predicted"/>
<evidence type="ECO:0000259" key="6">
    <source>
        <dbReference type="Pfam" id="PF04932"/>
    </source>
</evidence>
<evidence type="ECO:0000256" key="1">
    <source>
        <dbReference type="ARBA" id="ARBA00004141"/>
    </source>
</evidence>